<accession>A0AAN8S3V7</accession>
<proteinExistence type="inferred from homology"/>
<keyword evidence="2" id="KW-0711">Selenium</keyword>
<dbReference type="SUPFAM" id="SSF75011">
    <property type="entry name" value="3-carboxy-cis,cis-mucoante lactonizing enzyme"/>
    <property type="match status" value="1"/>
</dbReference>
<dbReference type="EMBL" id="JAWJWE010000007">
    <property type="protein sequence ID" value="KAK6632667.1"/>
    <property type="molecule type" value="Genomic_DNA"/>
</dbReference>
<comment type="similarity">
    <text evidence="1">Belongs to the selenium-binding protein family.</text>
</comment>
<evidence type="ECO:0000313" key="3">
    <source>
        <dbReference type="EMBL" id="KAK6632667.1"/>
    </source>
</evidence>
<gene>
    <name evidence="3" type="primary">SELENBP1A</name>
    <name evidence="3" type="ORF">RUM43_013437</name>
</gene>
<evidence type="ECO:0000256" key="2">
    <source>
        <dbReference type="ARBA" id="ARBA00023266"/>
    </source>
</evidence>
<dbReference type="Proteomes" id="UP001372834">
    <property type="component" value="Unassembled WGS sequence"/>
</dbReference>
<sequence length="521" mass="58245">METSNGLFIGVSDVVKGSLCFIFEGCCHGPGYMSPLAAMSGPREKLVYIPCIQPNWKENNRPDYLATVDVDPESPTYCQVVHRCYMSNIGDEIHHSGWNACSSCHGEPNKRRDKLILPSLGSDNIYVIDVGTNPRQPVLKKCINGDNMRAFNCATPHTSHCLASGDIMVSIMGDPKGAGRGNFVLIDGDSMEIKGLWAEKDNEAKFGYDFWYQPYFDVMVSSEWGAPRSFKDGFLPEKTTDWGRSLNGTFHRCINCCVLQKGFYSSDEYGKSLNFFSWKDRKLIQTIDLGEEGTAPLEVRFLHNPKSPQGFVGCALHANVFRFFQKSDGTWSAEKAIDVPSKKVEGWVFPEMEGMITDILISLDDRFLYLSNYLHGDVRQYDITDPAKPKLVGQVFLGGSILSDGPIKVVEDRELTAQPEPVVVKGRRLRGSPQMLQLSLDGKRLYVTPSLFSPWDKQFYPELVKYGSTLLKIEVDTEKGGLKLDENFLVDFGSEPDGPVLAHEIRYPGGDCTSDIWLVSE</sequence>
<dbReference type="PANTHER" id="PTHR23300">
    <property type="entry name" value="METHANETHIOL OXIDASE"/>
    <property type="match status" value="1"/>
</dbReference>
<protein>
    <submittedName>
        <fullName evidence="3">Methanethiol oxidase</fullName>
    </submittedName>
</protein>
<organism evidence="3 4">
    <name type="scientific">Polyplax serrata</name>
    <name type="common">Common mouse louse</name>
    <dbReference type="NCBI Taxonomy" id="468196"/>
    <lineage>
        <taxon>Eukaryota</taxon>
        <taxon>Metazoa</taxon>
        <taxon>Ecdysozoa</taxon>
        <taxon>Arthropoda</taxon>
        <taxon>Hexapoda</taxon>
        <taxon>Insecta</taxon>
        <taxon>Pterygota</taxon>
        <taxon>Neoptera</taxon>
        <taxon>Paraneoptera</taxon>
        <taxon>Psocodea</taxon>
        <taxon>Troctomorpha</taxon>
        <taxon>Phthiraptera</taxon>
        <taxon>Anoplura</taxon>
        <taxon>Polyplacidae</taxon>
        <taxon>Polyplax</taxon>
    </lineage>
</organism>
<dbReference type="AlphaFoldDB" id="A0AAN8S3V7"/>
<dbReference type="GO" id="GO:0008430">
    <property type="term" value="F:selenium binding"/>
    <property type="evidence" value="ECO:0007669"/>
    <property type="project" value="InterPro"/>
</dbReference>
<evidence type="ECO:0000313" key="4">
    <source>
        <dbReference type="Proteomes" id="UP001372834"/>
    </source>
</evidence>
<name>A0AAN8S3V7_POLSC</name>
<dbReference type="Pfam" id="PF05694">
    <property type="entry name" value="SBP56"/>
    <property type="match status" value="1"/>
</dbReference>
<reference evidence="3 4" key="1">
    <citation type="submission" date="2023-10" db="EMBL/GenBank/DDBJ databases">
        <title>Genomes of two closely related lineages of the louse Polyplax serrata with different host specificities.</title>
        <authorList>
            <person name="Martinu J."/>
            <person name="Tarabai H."/>
            <person name="Stefka J."/>
            <person name="Hypsa V."/>
        </authorList>
    </citation>
    <scope>NUCLEOTIDE SEQUENCE [LARGE SCALE GENOMIC DNA]</scope>
    <source>
        <strain evidence="3">HR10_N</strain>
    </source>
</reference>
<comment type="caution">
    <text evidence="3">The sequence shown here is derived from an EMBL/GenBank/DDBJ whole genome shotgun (WGS) entry which is preliminary data.</text>
</comment>
<evidence type="ECO:0000256" key="1">
    <source>
        <dbReference type="ARBA" id="ARBA00005606"/>
    </source>
</evidence>
<dbReference type="PANTHER" id="PTHR23300:SF0">
    <property type="entry name" value="METHANETHIOL OXIDASE"/>
    <property type="match status" value="1"/>
</dbReference>
<dbReference type="InterPro" id="IPR008826">
    <property type="entry name" value="Se-bd"/>
</dbReference>